<name>Q09JP0_ARGMO</name>
<organism evidence="2">
    <name type="scientific">Argas monolakensis</name>
    <name type="common">Mono lake bird tick</name>
    <dbReference type="NCBI Taxonomy" id="34602"/>
    <lineage>
        <taxon>Eukaryota</taxon>
        <taxon>Metazoa</taxon>
        <taxon>Ecdysozoa</taxon>
        <taxon>Arthropoda</taxon>
        <taxon>Chelicerata</taxon>
        <taxon>Arachnida</taxon>
        <taxon>Acari</taxon>
        <taxon>Parasitiformes</taxon>
        <taxon>Ixodida</taxon>
        <taxon>Ixodoidea</taxon>
        <taxon>Argasidae</taxon>
        <taxon>Argasinae</taxon>
        <taxon>Argas</taxon>
    </lineage>
</organism>
<feature type="signal peptide" evidence="1">
    <location>
        <begin position="1"/>
        <end position="19"/>
    </location>
</feature>
<feature type="chain" id="PRO_5004167667" evidence="1">
    <location>
        <begin position="20"/>
        <end position="100"/>
    </location>
</feature>
<accession>Q09JP0</accession>
<dbReference type="EMBL" id="DQ886806">
    <property type="protein sequence ID" value="ABI52723.1"/>
    <property type="molecule type" value="mRNA"/>
</dbReference>
<evidence type="ECO:0000313" key="2">
    <source>
        <dbReference type="EMBL" id="ABI52723.1"/>
    </source>
</evidence>
<reference evidence="2" key="1">
    <citation type="journal article" date="2008" name="Insect Biochem. Mol. Biol.">
        <title>Comparative sialomics between hard and soft ticks: implications for the evolution of blood-feeding behavior.</title>
        <authorList>
            <person name="Mans B.J."/>
            <person name="Andersen J.F."/>
            <person name="Francischetti I.M."/>
            <person name="Valenzuela J.G."/>
            <person name="Schwan T.G."/>
            <person name="Pham V.M."/>
            <person name="Garfield M.K."/>
            <person name="Hammer C.H."/>
            <person name="Ribeiro J.M."/>
        </authorList>
    </citation>
    <scope>NUCLEOTIDE SEQUENCE</scope>
    <source>
        <strain evidence="2">AM-233</strain>
        <tissue evidence="2">Adult salivary gland</tissue>
    </source>
</reference>
<proteinExistence type="evidence at transcript level"/>
<evidence type="ECO:0000256" key="1">
    <source>
        <dbReference type="SAM" id="SignalP"/>
    </source>
</evidence>
<sequence>MAAVLKVALLLCIIACVCSSVVQIGKTTLPPCGADNTIANVTYDSCKYACNQTAPAGHGRTAKWQWENQRPNGTACYVDDTKVDVGICVNGDCVTDVAAC</sequence>
<dbReference type="AlphaFoldDB" id="Q09JP0"/>
<protein>
    <submittedName>
        <fullName evidence="2">BTSP</fullName>
    </submittedName>
</protein>
<keyword evidence="1" id="KW-0732">Signal</keyword>